<evidence type="ECO:0000256" key="1">
    <source>
        <dbReference type="ARBA" id="ARBA00004162"/>
    </source>
</evidence>
<evidence type="ECO:0000256" key="9">
    <source>
        <dbReference type="SAM" id="SignalP"/>
    </source>
</evidence>
<keyword evidence="11" id="KW-1185">Reference proteome</keyword>
<dbReference type="STRING" id="525367.HMPREF0556_10158"/>
<accession>D7UUN3</accession>
<keyword evidence="3" id="KW-1003">Cell membrane</keyword>
<feature type="signal peptide" evidence="9">
    <location>
        <begin position="1"/>
        <end position="25"/>
    </location>
</feature>
<name>D7UUN3_LISGR</name>
<reference evidence="10" key="1">
    <citation type="submission" date="2010-06" db="EMBL/GenBank/DDBJ databases">
        <authorList>
            <person name="Muzny D."/>
            <person name="Qin X."/>
            <person name="Buhay C."/>
            <person name="Dugan-Rocha S."/>
            <person name="Ding Y."/>
            <person name="Chen G."/>
            <person name="Hawes A."/>
            <person name="Holder M."/>
            <person name="Jhangiani S."/>
            <person name="Johnson A."/>
            <person name="Khan Z."/>
            <person name="Li Z."/>
            <person name="Liu W."/>
            <person name="Liu X."/>
            <person name="Perez L."/>
            <person name="Shen H."/>
            <person name="Wang Q."/>
            <person name="Watt J."/>
            <person name="Xi L."/>
            <person name="Xin Y."/>
            <person name="Zhou J."/>
            <person name="Deng J."/>
            <person name="Jiang H."/>
            <person name="Liu Y."/>
            <person name="Qu J."/>
            <person name="Song X.-Z."/>
            <person name="Zhang L."/>
            <person name="Villasana D."/>
            <person name="Johnson A."/>
            <person name="Liu J."/>
            <person name="Liyanage D."/>
            <person name="Lorensuhewa L."/>
            <person name="Robinson T."/>
            <person name="Song A."/>
            <person name="Song B.-B."/>
            <person name="Dinh H."/>
            <person name="Thornton R."/>
            <person name="Coyle M."/>
            <person name="Francisco L."/>
            <person name="Jackson L."/>
            <person name="Javaid M."/>
            <person name="Korchina V."/>
            <person name="Kovar C."/>
            <person name="Mata R."/>
            <person name="Mathew T."/>
            <person name="Ngo R."/>
            <person name="Nguyen L."/>
            <person name="Nguyen N."/>
            <person name="Okwuonu G."/>
            <person name="Ongeri F."/>
            <person name="Pham C."/>
            <person name="Simmons D."/>
            <person name="Wilczek-Boney K."/>
            <person name="Hale W."/>
            <person name="Jakkamsetti A."/>
            <person name="Pham P."/>
            <person name="Ruth R."/>
            <person name="San Lucas F."/>
            <person name="Warren J."/>
            <person name="Zhang J."/>
            <person name="Zhao Z."/>
            <person name="Zhou C."/>
            <person name="Zhu D."/>
            <person name="Lee S."/>
            <person name="Bess C."/>
            <person name="Blankenburg K."/>
            <person name="Forbes L."/>
            <person name="Fu Q."/>
            <person name="Gubbala S."/>
            <person name="Hirani K."/>
            <person name="Jayaseelan J.C."/>
            <person name="Lara F."/>
            <person name="Munidasa M."/>
            <person name="Palculict T."/>
            <person name="Patil S."/>
            <person name="Pu L.-L."/>
            <person name="Saada N."/>
            <person name="Tang L."/>
            <person name="Weissenberger G."/>
            <person name="Zhu Y."/>
            <person name="Hemphill L."/>
            <person name="Shang Y."/>
            <person name="Youmans B."/>
            <person name="Ayvaz T."/>
            <person name="Ross M."/>
            <person name="Santibanez J."/>
            <person name="Aqrawi P."/>
            <person name="Gross S."/>
            <person name="Joshi V."/>
            <person name="Fowler G."/>
            <person name="Nazareth L."/>
            <person name="Reid J."/>
            <person name="Worley K."/>
            <person name="Petrosino J."/>
            <person name="Highlander S."/>
            <person name="Gibbs R."/>
        </authorList>
    </citation>
    <scope>NUCLEOTIDE SEQUENCE [LARGE SCALE GENOMIC DNA]</scope>
    <source>
        <strain evidence="10">DSM 20601</strain>
    </source>
</reference>
<feature type="chain" id="PRO_5003106845" evidence="9">
    <location>
        <begin position="26"/>
        <end position="165"/>
    </location>
</feature>
<dbReference type="AlphaFoldDB" id="D7UUN3"/>
<dbReference type="Pfam" id="PF10661">
    <property type="entry name" value="EssA"/>
    <property type="match status" value="1"/>
</dbReference>
<evidence type="ECO:0000256" key="8">
    <source>
        <dbReference type="SAM" id="Phobius"/>
    </source>
</evidence>
<evidence type="ECO:0000256" key="4">
    <source>
        <dbReference type="ARBA" id="ARBA00022692"/>
    </source>
</evidence>
<dbReference type="GO" id="GO:0005886">
    <property type="term" value="C:plasma membrane"/>
    <property type="evidence" value="ECO:0007669"/>
    <property type="project" value="UniProtKB-SubCell"/>
</dbReference>
<keyword evidence="6 8" id="KW-0472">Membrane</keyword>
<evidence type="ECO:0000256" key="3">
    <source>
        <dbReference type="ARBA" id="ARBA00022475"/>
    </source>
</evidence>
<evidence type="ECO:0000256" key="7">
    <source>
        <dbReference type="SAM" id="MobiDB-lite"/>
    </source>
</evidence>
<keyword evidence="4 8" id="KW-0812">Transmembrane</keyword>
<keyword evidence="5 8" id="KW-1133">Transmembrane helix</keyword>
<comment type="similarity">
    <text evidence="2">Belongs to the EssA family.</text>
</comment>
<evidence type="ECO:0000256" key="6">
    <source>
        <dbReference type="ARBA" id="ARBA00023136"/>
    </source>
</evidence>
<protein>
    <submittedName>
        <fullName evidence="10">Type VII secretion protein EssA</fullName>
    </submittedName>
</protein>
<gene>
    <name evidence="10" type="primary">essA</name>
    <name evidence="10" type="ORF">HMPREF0556_10158</name>
</gene>
<feature type="compositionally biased region" description="Basic and acidic residues" evidence="7">
    <location>
        <begin position="42"/>
        <end position="58"/>
    </location>
</feature>
<sequence length="165" mass="18492">MMISKLAAVLAVFWLSLSIPSIAFAQTDGYLDNDGQMDIKTDRLQMSETEKKKKKEEQSETVLDETGIPLFTAKMNKQLAAERKAERERLEKWQKTLFTGTSKTENTAAAYKTQVFNHKQTMPTEDEAHSDELKNEKNKTVGGIVIGTLVAIIAGIYAACRNVFE</sequence>
<keyword evidence="9" id="KW-0732">Signal</keyword>
<feature type="region of interest" description="Disordered" evidence="7">
    <location>
        <begin position="42"/>
        <end position="61"/>
    </location>
</feature>
<organism evidence="10 11">
    <name type="scientific">Listeria grayi DSM 20601</name>
    <dbReference type="NCBI Taxonomy" id="525367"/>
    <lineage>
        <taxon>Bacteria</taxon>
        <taxon>Bacillati</taxon>
        <taxon>Bacillota</taxon>
        <taxon>Bacilli</taxon>
        <taxon>Bacillales</taxon>
        <taxon>Listeriaceae</taxon>
        <taxon>Listeria</taxon>
    </lineage>
</organism>
<evidence type="ECO:0000256" key="5">
    <source>
        <dbReference type="ARBA" id="ARBA00022989"/>
    </source>
</evidence>
<evidence type="ECO:0000313" key="10">
    <source>
        <dbReference type="EMBL" id="EFI84959.1"/>
    </source>
</evidence>
<comment type="caution">
    <text evidence="10">The sequence shown here is derived from an EMBL/GenBank/DDBJ whole genome shotgun (WGS) entry which is preliminary data.</text>
</comment>
<dbReference type="HOGENOM" id="CLU_133195_0_0_9"/>
<proteinExistence type="inferred from homology"/>
<feature type="transmembrane region" description="Helical" evidence="8">
    <location>
        <begin position="140"/>
        <end position="160"/>
    </location>
</feature>
<evidence type="ECO:0000256" key="2">
    <source>
        <dbReference type="ARBA" id="ARBA00008570"/>
    </source>
</evidence>
<dbReference type="eggNOG" id="ENOG5033PB5">
    <property type="taxonomic scope" value="Bacteria"/>
</dbReference>
<comment type="subcellular location">
    <subcellularLocation>
        <location evidence="1">Cell membrane</location>
        <topology evidence="1">Single-pass membrane protein</topology>
    </subcellularLocation>
</comment>
<dbReference type="NCBIfam" id="TIGR03927">
    <property type="entry name" value="T7SS_EssA_Firm"/>
    <property type="match status" value="1"/>
</dbReference>
<dbReference type="Proteomes" id="UP000010119">
    <property type="component" value="Unassembled WGS sequence"/>
</dbReference>
<dbReference type="EMBL" id="ACCR02000002">
    <property type="protein sequence ID" value="EFI84959.1"/>
    <property type="molecule type" value="Genomic_DNA"/>
</dbReference>
<dbReference type="InterPro" id="IPR018920">
    <property type="entry name" value="EssA/YueC"/>
</dbReference>
<dbReference type="InterPro" id="IPR034026">
    <property type="entry name" value="EssA"/>
</dbReference>
<evidence type="ECO:0000313" key="11">
    <source>
        <dbReference type="Proteomes" id="UP000010119"/>
    </source>
</evidence>